<dbReference type="Proteomes" id="UP000450917">
    <property type="component" value="Unassembled WGS sequence"/>
</dbReference>
<comment type="catalytic activity">
    <reaction evidence="3">
        <text>3',5'-cyclic UMP + H2O = UMP + H(+)</text>
        <dbReference type="Rhea" id="RHEA:70575"/>
        <dbReference type="ChEBI" id="CHEBI:15377"/>
        <dbReference type="ChEBI" id="CHEBI:15378"/>
        <dbReference type="ChEBI" id="CHEBI:57865"/>
        <dbReference type="ChEBI" id="CHEBI:184387"/>
    </reaction>
    <physiologicalReaction direction="left-to-right" evidence="3">
        <dbReference type="Rhea" id="RHEA:70576"/>
    </physiologicalReaction>
</comment>
<evidence type="ECO:0000313" key="6">
    <source>
        <dbReference type="Proteomes" id="UP000450917"/>
    </source>
</evidence>
<dbReference type="CDD" id="cd07725">
    <property type="entry name" value="TTHA1429-like_MBL-fold"/>
    <property type="match status" value="1"/>
</dbReference>
<dbReference type="InterPro" id="IPR050662">
    <property type="entry name" value="Sec-metab_biosynth-thioest"/>
</dbReference>
<dbReference type="GO" id="GO:0016787">
    <property type="term" value="F:hydrolase activity"/>
    <property type="evidence" value="ECO:0007669"/>
    <property type="project" value="UniProtKB-KW"/>
</dbReference>
<evidence type="ECO:0000256" key="3">
    <source>
        <dbReference type="ARBA" id="ARBA00048505"/>
    </source>
</evidence>
<evidence type="ECO:0000256" key="2">
    <source>
        <dbReference type="ARBA" id="ARBA00034301"/>
    </source>
</evidence>
<evidence type="ECO:0000256" key="1">
    <source>
        <dbReference type="ARBA" id="ARBA00034221"/>
    </source>
</evidence>
<comment type="caution">
    <text evidence="5">The sequence shown here is derived from an EMBL/GenBank/DDBJ whole genome shotgun (WGS) entry which is preliminary data.</text>
</comment>
<accession>A0A7X2Z998</accession>
<dbReference type="RefSeq" id="WP_054795357.1">
    <property type="nucleotide sequence ID" value="NZ_WNZX01000003.1"/>
</dbReference>
<evidence type="ECO:0000259" key="4">
    <source>
        <dbReference type="SMART" id="SM00849"/>
    </source>
</evidence>
<dbReference type="InterPro" id="IPR036866">
    <property type="entry name" value="RibonucZ/Hydroxyglut_hydro"/>
</dbReference>
<keyword evidence="6" id="KW-1185">Reference proteome</keyword>
<proteinExistence type="predicted"/>
<keyword evidence="5" id="KW-0378">Hydrolase</keyword>
<comment type="catalytic activity">
    <reaction evidence="1">
        <text>3',5'-cyclic CMP + H2O = CMP + H(+)</text>
        <dbReference type="Rhea" id="RHEA:72675"/>
        <dbReference type="ChEBI" id="CHEBI:15377"/>
        <dbReference type="ChEBI" id="CHEBI:15378"/>
        <dbReference type="ChEBI" id="CHEBI:58003"/>
        <dbReference type="ChEBI" id="CHEBI:60377"/>
    </reaction>
    <physiologicalReaction direction="left-to-right" evidence="1">
        <dbReference type="Rhea" id="RHEA:72676"/>
    </physiologicalReaction>
</comment>
<dbReference type="SMART" id="SM00849">
    <property type="entry name" value="Lactamase_B"/>
    <property type="match status" value="1"/>
</dbReference>
<dbReference type="EMBL" id="WNZX01000003">
    <property type="protein sequence ID" value="MUG70055.1"/>
    <property type="molecule type" value="Genomic_DNA"/>
</dbReference>
<protein>
    <submittedName>
        <fullName evidence="5">MBL fold metallo-hydrolase</fullName>
    </submittedName>
</protein>
<evidence type="ECO:0000313" key="5">
    <source>
        <dbReference type="EMBL" id="MUG70055.1"/>
    </source>
</evidence>
<name>A0A7X2Z998_9BACL</name>
<dbReference type="Pfam" id="PF00753">
    <property type="entry name" value="Lactamase_B"/>
    <property type="match status" value="1"/>
</dbReference>
<dbReference type="Gene3D" id="3.60.15.10">
    <property type="entry name" value="Ribonuclease Z/Hydroxyacylglutathione hydrolase-like"/>
    <property type="match status" value="1"/>
</dbReference>
<dbReference type="PANTHER" id="PTHR23131">
    <property type="entry name" value="ENDORIBONUCLEASE LACTB2"/>
    <property type="match status" value="1"/>
</dbReference>
<sequence>MLIPVASHIDKVVIAFPQGGDVNCYLLKGESGYTLVDTGIHSESAIQQWENVLANGLTIDKVVLTHTHPDHIGLAGWFQKRLGVPVIMSRIGYETMRKAYELWLAYADGENEPYRFLLKHGGPAVPYKRMLQQASAGFMEPDGLFENGEEIRLGDGMYEALWTPGHAFDHYCFYDRENGRLLAGDHVLGDISPVITLWSDDGGNPLEDYFRSLEQIEKISAELVLPGHGGLISDLKQRVSEIRDGHHVRMRQIIDILGEEEMTAGEVSRIVYNNQDDNARFMMEIQSSLARLTYLESRGEVSSRLQDGKVLFGIARS</sequence>
<dbReference type="InterPro" id="IPR001279">
    <property type="entry name" value="Metallo-B-lactamas"/>
</dbReference>
<comment type="function">
    <text evidence="2">Counteracts the endogenous Pycsar antiviral defense system. Phosphodiesterase that enables metal-dependent hydrolysis of host cyclic nucleotide Pycsar defense signals such as cCMP and cUMP.</text>
</comment>
<organism evidence="5 6">
    <name type="scientific">Paenibacillus validus</name>
    <dbReference type="NCBI Taxonomy" id="44253"/>
    <lineage>
        <taxon>Bacteria</taxon>
        <taxon>Bacillati</taxon>
        <taxon>Bacillota</taxon>
        <taxon>Bacilli</taxon>
        <taxon>Bacillales</taxon>
        <taxon>Paenibacillaceae</taxon>
        <taxon>Paenibacillus</taxon>
    </lineage>
</organism>
<dbReference type="PANTHER" id="PTHR23131:SF4">
    <property type="entry name" value="METALLO-BETA-LACTAMASE SUPERFAMILY POTEIN"/>
    <property type="match status" value="1"/>
</dbReference>
<reference evidence="5 6" key="1">
    <citation type="submission" date="2019-11" db="EMBL/GenBank/DDBJ databases">
        <title>Draft genome sequences of five Paenibacillus species of dairy origin.</title>
        <authorList>
            <person name="Olajide A.M."/>
            <person name="Chen S."/>
            <person name="Lapointe G."/>
        </authorList>
    </citation>
    <scope>NUCLEOTIDE SEQUENCE [LARGE SCALE GENOMIC DNA]</scope>
    <source>
        <strain evidence="5 6">2CS3</strain>
    </source>
</reference>
<gene>
    <name evidence="5" type="ORF">GNP93_05115</name>
</gene>
<feature type="domain" description="Metallo-beta-lactamase" evidence="4">
    <location>
        <begin position="21"/>
        <end position="228"/>
    </location>
</feature>
<dbReference type="SUPFAM" id="SSF56281">
    <property type="entry name" value="Metallo-hydrolase/oxidoreductase"/>
    <property type="match status" value="1"/>
</dbReference>
<dbReference type="AlphaFoldDB" id="A0A7X2Z998"/>